<proteinExistence type="predicted"/>
<organism evidence="1 2">
    <name type="scientific">Raoultella terrigena</name>
    <name type="common">Klebsiella terrigena</name>
    <dbReference type="NCBI Taxonomy" id="577"/>
    <lineage>
        <taxon>Bacteria</taxon>
        <taxon>Pseudomonadati</taxon>
        <taxon>Pseudomonadota</taxon>
        <taxon>Gammaproteobacteria</taxon>
        <taxon>Enterobacterales</taxon>
        <taxon>Enterobacteriaceae</taxon>
        <taxon>Klebsiella/Raoultella group</taxon>
        <taxon>Raoultella</taxon>
    </lineage>
</organism>
<protein>
    <submittedName>
        <fullName evidence="1">Uncharacterized protein</fullName>
    </submittedName>
</protein>
<dbReference type="EMBL" id="CAADJG010000002">
    <property type="protein sequence ID" value="VFS68399.1"/>
    <property type="molecule type" value="Genomic_DNA"/>
</dbReference>
<reference evidence="1 2" key="1">
    <citation type="submission" date="2019-03" db="EMBL/GenBank/DDBJ databases">
        <authorList>
            <consortium name="Pathogen Informatics"/>
        </authorList>
    </citation>
    <scope>NUCLEOTIDE SEQUENCE [LARGE SCALE GENOMIC DNA]</scope>
    <source>
        <strain evidence="1 2">NCTC13038</strain>
    </source>
</reference>
<gene>
    <name evidence="1" type="ORF">NCTC13038_01381</name>
</gene>
<evidence type="ECO:0000313" key="2">
    <source>
        <dbReference type="Proteomes" id="UP000332594"/>
    </source>
</evidence>
<evidence type="ECO:0000313" key="1">
    <source>
        <dbReference type="EMBL" id="VFS68399.1"/>
    </source>
</evidence>
<sequence length="34" mass="3952">MNVNGYDVLTFQVINFVDNKILECFTLQEFPLGE</sequence>
<dbReference type="Proteomes" id="UP000332594">
    <property type="component" value="Unassembled WGS sequence"/>
</dbReference>
<accession>A0A485BHU6</accession>
<name>A0A485BHU6_RAOTE</name>
<dbReference type="AlphaFoldDB" id="A0A485BHU6"/>